<dbReference type="InterPro" id="IPR011864">
    <property type="entry name" value="Phosphate_PstC"/>
</dbReference>
<dbReference type="PROSITE" id="PS50928">
    <property type="entry name" value="ABC_TM1"/>
    <property type="match status" value="1"/>
</dbReference>
<dbReference type="SUPFAM" id="SSF161098">
    <property type="entry name" value="MetI-like"/>
    <property type="match status" value="1"/>
</dbReference>
<organism evidence="11">
    <name type="scientific">freshwater metagenome</name>
    <dbReference type="NCBI Taxonomy" id="449393"/>
    <lineage>
        <taxon>unclassified sequences</taxon>
        <taxon>metagenomes</taxon>
        <taxon>ecological metagenomes</taxon>
    </lineage>
</organism>
<evidence type="ECO:0000256" key="1">
    <source>
        <dbReference type="ARBA" id="ARBA00004651"/>
    </source>
</evidence>
<dbReference type="InterPro" id="IPR051124">
    <property type="entry name" value="Phosphate_Transport_Permease"/>
</dbReference>
<dbReference type="InterPro" id="IPR000515">
    <property type="entry name" value="MetI-like"/>
</dbReference>
<dbReference type="AlphaFoldDB" id="A0A6J6IG80"/>
<dbReference type="InterPro" id="IPR035906">
    <property type="entry name" value="MetI-like_sf"/>
</dbReference>
<accession>A0A6J6IG80</accession>
<feature type="transmembrane region" description="Helical" evidence="9">
    <location>
        <begin position="35"/>
        <end position="56"/>
    </location>
</feature>
<feature type="transmembrane region" description="Helical" evidence="9">
    <location>
        <begin position="184"/>
        <end position="203"/>
    </location>
</feature>
<evidence type="ECO:0000313" key="11">
    <source>
        <dbReference type="EMBL" id="CAB4621958.1"/>
    </source>
</evidence>
<dbReference type="CDD" id="cd06261">
    <property type="entry name" value="TM_PBP2"/>
    <property type="match status" value="1"/>
</dbReference>
<name>A0A6J6IG80_9ZZZZ</name>
<evidence type="ECO:0000256" key="7">
    <source>
        <dbReference type="ARBA" id="ARBA00022989"/>
    </source>
</evidence>
<keyword evidence="8 9" id="KW-0472">Membrane</keyword>
<keyword evidence="7 9" id="KW-1133">Transmembrane helix</keyword>
<dbReference type="Gene3D" id="1.10.3720.10">
    <property type="entry name" value="MetI-like"/>
    <property type="match status" value="1"/>
</dbReference>
<dbReference type="PANTHER" id="PTHR30425:SF1">
    <property type="entry name" value="PHOSPHATE TRANSPORT SYSTEM PERMEASE PROTEIN PSTC"/>
    <property type="match status" value="1"/>
</dbReference>
<keyword evidence="5" id="KW-0592">Phosphate transport</keyword>
<gene>
    <name evidence="11" type="ORF">UFOPK1835_01855</name>
</gene>
<dbReference type="GO" id="GO:0006817">
    <property type="term" value="P:phosphate ion transport"/>
    <property type="evidence" value="ECO:0007669"/>
    <property type="project" value="UniProtKB-KW"/>
</dbReference>
<evidence type="ECO:0000256" key="2">
    <source>
        <dbReference type="ARBA" id="ARBA00007069"/>
    </source>
</evidence>
<evidence type="ECO:0000256" key="5">
    <source>
        <dbReference type="ARBA" id="ARBA00022592"/>
    </source>
</evidence>
<evidence type="ECO:0000256" key="9">
    <source>
        <dbReference type="SAM" id="Phobius"/>
    </source>
</evidence>
<comment type="similarity">
    <text evidence="2">Belongs to the binding-protein-dependent transport system permease family. CysTW subfamily.</text>
</comment>
<proteinExistence type="inferred from homology"/>
<dbReference type="GO" id="GO:0005315">
    <property type="term" value="F:phosphate transmembrane transporter activity"/>
    <property type="evidence" value="ECO:0007669"/>
    <property type="project" value="InterPro"/>
</dbReference>
<feature type="transmembrane region" description="Helical" evidence="9">
    <location>
        <begin position="129"/>
        <end position="153"/>
    </location>
</feature>
<feature type="domain" description="ABC transmembrane type-1" evidence="10">
    <location>
        <begin position="92"/>
        <end position="318"/>
    </location>
</feature>
<evidence type="ECO:0000256" key="8">
    <source>
        <dbReference type="ARBA" id="ARBA00023136"/>
    </source>
</evidence>
<protein>
    <submittedName>
        <fullName evidence="11">Unannotated protein</fullName>
    </submittedName>
</protein>
<dbReference type="GO" id="GO:0005886">
    <property type="term" value="C:plasma membrane"/>
    <property type="evidence" value="ECO:0007669"/>
    <property type="project" value="UniProtKB-SubCell"/>
</dbReference>
<sequence length="332" mass="34830">MSPLSTDELVVSRELPGDDGSVLLGSASRRRGDTLFRGVALGAGLVVLFVLALIAASTTKEAWPAFQQEGLSFVTSSTWIPSEGKYGALAFIYGTILSSLIAVVLAVPVSLGIALYANEAAPRRLRRPVVYVMDLLAAIPSVVYGLWGIIVLAPAIKPVYEAINGAVGGVPVLGWFFNGTSGRSFMTAGIILAIMITPIITSLSREVIATVPSAQREAAYGMGATRWEMIRAAVLPWSRGGITGAVMLGLGRAMGETIAVALVIGSQAQITTHLFEAGDSMAAVIVNQFGESSGNHRSALIGLGVVLFIVTILVNVSARSIVARFDRRSRGM</sequence>
<evidence type="ECO:0000256" key="6">
    <source>
        <dbReference type="ARBA" id="ARBA00022692"/>
    </source>
</evidence>
<feature type="transmembrane region" description="Helical" evidence="9">
    <location>
        <begin position="299"/>
        <end position="322"/>
    </location>
</feature>
<dbReference type="NCBIfam" id="TIGR02138">
    <property type="entry name" value="phosphate_pstC"/>
    <property type="match status" value="1"/>
</dbReference>
<reference evidence="11" key="1">
    <citation type="submission" date="2020-05" db="EMBL/GenBank/DDBJ databases">
        <authorList>
            <person name="Chiriac C."/>
            <person name="Salcher M."/>
            <person name="Ghai R."/>
            <person name="Kavagutti S V."/>
        </authorList>
    </citation>
    <scope>NUCLEOTIDE SEQUENCE</scope>
</reference>
<keyword evidence="6 9" id="KW-0812">Transmembrane</keyword>
<dbReference type="Pfam" id="PF00528">
    <property type="entry name" value="BPD_transp_1"/>
    <property type="match status" value="1"/>
</dbReference>
<keyword evidence="3" id="KW-0813">Transport</keyword>
<dbReference type="EMBL" id="CAEZUP010000109">
    <property type="protein sequence ID" value="CAB4621958.1"/>
    <property type="molecule type" value="Genomic_DNA"/>
</dbReference>
<keyword evidence="4" id="KW-1003">Cell membrane</keyword>
<dbReference type="PANTHER" id="PTHR30425">
    <property type="entry name" value="PHOSPHATE TRANSPORT SYSTEM PERMEASE PROTEIN PST"/>
    <property type="match status" value="1"/>
</dbReference>
<evidence type="ECO:0000259" key="10">
    <source>
        <dbReference type="PROSITE" id="PS50928"/>
    </source>
</evidence>
<comment type="subcellular location">
    <subcellularLocation>
        <location evidence="1">Cell membrane</location>
        <topology evidence="1">Multi-pass membrane protein</topology>
    </subcellularLocation>
</comment>
<feature type="transmembrane region" description="Helical" evidence="9">
    <location>
        <begin position="91"/>
        <end position="117"/>
    </location>
</feature>
<evidence type="ECO:0000256" key="4">
    <source>
        <dbReference type="ARBA" id="ARBA00022475"/>
    </source>
</evidence>
<evidence type="ECO:0000256" key="3">
    <source>
        <dbReference type="ARBA" id="ARBA00022448"/>
    </source>
</evidence>